<accession>A0A512B6P8</accession>
<evidence type="ECO:0000259" key="2">
    <source>
        <dbReference type="Pfam" id="PF00534"/>
    </source>
</evidence>
<keyword evidence="1" id="KW-0812">Transmembrane</keyword>
<keyword evidence="1" id="KW-1133">Transmembrane helix</keyword>
<feature type="domain" description="Glycosyl transferase family 1" evidence="2">
    <location>
        <begin position="206"/>
        <end position="353"/>
    </location>
</feature>
<name>A0A512B6P8_9BACT</name>
<dbReference type="GO" id="GO:0016757">
    <property type="term" value="F:glycosyltransferase activity"/>
    <property type="evidence" value="ECO:0007669"/>
    <property type="project" value="InterPro"/>
</dbReference>
<dbReference type="InterPro" id="IPR001296">
    <property type="entry name" value="Glyco_trans_1"/>
</dbReference>
<reference evidence="3 4" key="1">
    <citation type="submission" date="2019-07" db="EMBL/GenBank/DDBJ databases">
        <title>Whole genome shotgun sequence of Segetibacter aerophilus NBRC 106135.</title>
        <authorList>
            <person name="Hosoyama A."/>
            <person name="Uohara A."/>
            <person name="Ohji S."/>
            <person name="Ichikawa N."/>
        </authorList>
    </citation>
    <scope>NUCLEOTIDE SEQUENCE [LARGE SCALE GENOMIC DNA]</scope>
    <source>
        <strain evidence="3 4">NBRC 106135</strain>
    </source>
</reference>
<gene>
    <name evidence="3" type="ORF">SAE01_01250</name>
</gene>
<evidence type="ECO:0000256" key="1">
    <source>
        <dbReference type="SAM" id="Phobius"/>
    </source>
</evidence>
<organism evidence="3 4">
    <name type="scientific">Segetibacter aerophilus</name>
    <dbReference type="NCBI Taxonomy" id="670293"/>
    <lineage>
        <taxon>Bacteria</taxon>
        <taxon>Pseudomonadati</taxon>
        <taxon>Bacteroidota</taxon>
        <taxon>Chitinophagia</taxon>
        <taxon>Chitinophagales</taxon>
        <taxon>Chitinophagaceae</taxon>
        <taxon>Segetibacter</taxon>
    </lineage>
</organism>
<dbReference type="AlphaFoldDB" id="A0A512B6P8"/>
<dbReference type="SUPFAM" id="SSF53756">
    <property type="entry name" value="UDP-Glycosyltransferase/glycogen phosphorylase"/>
    <property type="match status" value="1"/>
</dbReference>
<evidence type="ECO:0000313" key="4">
    <source>
        <dbReference type="Proteomes" id="UP000321513"/>
    </source>
</evidence>
<comment type="caution">
    <text evidence="3">The sequence shown here is derived from an EMBL/GenBank/DDBJ whole genome shotgun (WGS) entry which is preliminary data.</text>
</comment>
<dbReference type="Pfam" id="PF00534">
    <property type="entry name" value="Glycos_transf_1"/>
    <property type="match status" value="1"/>
</dbReference>
<dbReference type="EMBL" id="BJYT01000001">
    <property type="protein sequence ID" value="GEO07629.1"/>
    <property type="molecule type" value="Genomic_DNA"/>
</dbReference>
<dbReference type="RefSeq" id="WP_147201592.1">
    <property type="nucleotide sequence ID" value="NZ_BJYT01000001.1"/>
</dbReference>
<dbReference type="OrthoDB" id="9790710at2"/>
<sequence>MVDKKRLLIFYDWFFPGFKAGGPIQSLTNLAVALIPEFDIYVITSCRDLSSSIPYPNVKVDSWNDVQLRENPNLIKVFYSDKKNLDKQKIAILINEITPSVVYLNGMFSYTFFLVPLIVLRKFDRAIKIVICPRGMLKKGALLGKAFKKKVYIKYLKFSGLLNTSYWHATSREELCDINNQFPSNKGIIIAGNIPRKPLSSFHPIAKQVGELKLVYLALINEHKNLLLLLQIIQEIKSGISLDIYGPVVDENYWRKCHRLIEEMPGKVQYKGPVEPRLIHDVLERNHAFILLTKGENFGHAIFESFGVGRPVITTHYTPWQALHENDAGWNVSLESRDDCINKIDKFMQMPQLEYNKFCLGAQTLANNYYNKLHTNTAYNKLFS</sequence>
<evidence type="ECO:0000313" key="3">
    <source>
        <dbReference type="EMBL" id="GEO07629.1"/>
    </source>
</evidence>
<dbReference type="Proteomes" id="UP000321513">
    <property type="component" value="Unassembled WGS sequence"/>
</dbReference>
<keyword evidence="1" id="KW-0472">Membrane</keyword>
<keyword evidence="4" id="KW-1185">Reference proteome</keyword>
<dbReference type="Gene3D" id="3.40.50.2000">
    <property type="entry name" value="Glycogen Phosphorylase B"/>
    <property type="match status" value="1"/>
</dbReference>
<feature type="transmembrane region" description="Helical" evidence="1">
    <location>
        <begin position="101"/>
        <end position="120"/>
    </location>
</feature>
<proteinExistence type="predicted"/>
<protein>
    <recommendedName>
        <fullName evidence="2">Glycosyl transferase family 1 domain-containing protein</fullName>
    </recommendedName>
</protein>